<dbReference type="AlphaFoldDB" id="A0A420WR05"/>
<organism evidence="1 2">
    <name type="scientific">Oceanibaculum indicum</name>
    <dbReference type="NCBI Taxonomy" id="526216"/>
    <lineage>
        <taxon>Bacteria</taxon>
        <taxon>Pseudomonadati</taxon>
        <taxon>Pseudomonadota</taxon>
        <taxon>Alphaproteobacteria</taxon>
        <taxon>Rhodospirillales</taxon>
        <taxon>Oceanibaculaceae</taxon>
        <taxon>Oceanibaculum</taxon>
    </lineage>
</organism>
<sequence>MTRPPKDARQEMRGAVERWSAQINDPTELRRILIEATGAKLPGRPAIAREVDYRLGKEGGEK</sequence>
<name>A0A420WR05_9PROT</name>
<dbReference type="RefSeq" id="WP_147430955.1">
    <property type="nucleotide sequence ID" value="NZ_RBIG01000001.1"/>
</dbReference>
<reference evidence="1 2" key="1">
    <citation type="submission" date="2018-10" db="EMBL/GenBank/DDBJ databases">
        <title>Comparative analysis of microorganisms from saline springs in Andes Mountain Range, Colombia.</title>
        <authorList>
            <person name="Rubin E."/>
        </authorList>
    </citation>
    <scope>NUCLEOTIDE SEQUENCE [LARGE SCALE GENOMIC DNA]</scope>
    <source>
        <strain evidence="1 2">USBA 36</strain>
    </source>
</reference>
<accession>A0A420WR05</accession>
<protein>
    <submittedName>
        <fullName evidence="1">Uncharacterized protein</fullName>
    </submittedName>
</protein>
<evidence type="ECO:0000313" key="2">
    <source>
        <dbReference type="Proteomes" id="UP000277424"/>
    </source>
</evidence>
<dbReference type="Proteomes" id="UP000277424">
    <property type="component" value="Unassembled WGS sequence"/>
</dbReference>
<gene>
    <name evidence="1" type="ORF">BCL74_1270</name>
</gene>
<dbReference type="EMBL" id="RBIG01000001">
    <property type="protein sequence ID" value="RKQ73481.1"/>
    <property type="molecule type" value="Genomic_DNA"/>
</dbReference>
<comment type="caution">
    <text evidence="1">The sequence shown here is derived from an EMBL/GenBank/DDBJ whole genome shotgun (WGS) entry which is preliminary data.</text>
</comment>
<evidence type="ECO:0000313" key="1">
    <source>
        <dbReference type="EMBL" id="RKQ73481.1"/>
    </source>
</evidence>
<proteinExistence type="predicted"/>